<dbReference type="InterPro" id="IPR043128">
    <property type="entry name" value="Rev_trsase/Diguanyl_cyclase"/>
</dbReference>
<dbReference type="RefSeq" id="WP_120746698.1">
    <property type="nucleotide sequence ID" value="NZ_RBAH01000004.1"/>
</dbReference>
<dbReference type="Pfam" id="PF00990">
    <property type="entry name" value="GGDEF"/>
    <property type="match status" value="1"/>
</dbReference>
<sequence>MKVRNNSLVSDIAFLLFLVLCMICVAFTSSDPNAYVHNFVFLNIAVLIAVITYFTNVTTGLVLNVVFLFGYGTFIVYDAVSHGGAIGLSAYFWMLVTPLLTVAVWLFTLASRRLQAENEELRSQTSRLATLDENTDLKNVVSFTRDVGIFAGLSARYGIPLTLLVIKIKYLKEIRGMIADEQLTELIAGITNVSQSSIRTNDAIYLLDKEDTMWGLLLFTDREGANIVMDRIRQTFREANILKHSGRHRVDLSLKMGALEYDGKTIETPIDYIVQAKKQLEYDV</sequence>
<keyword evidence="1" id="KW-0812">Transmembrane</keyword>
<dbReference type="EMBL" id="RBAH01000004">
    <property type="protein sequence ID" value="RKN85676.1"/>
    <property type="molecule type" value="Genomic_DNA"/>
</dbReference>
<evidence type="ECO:0000313" key="4">
    <source>
        <dbReference type="Proteomes" id="UP000282311"/>
    </source>
</evidence>
<dbReference type="InterPro" id="IPR029787">
    <property type="entry name" value="Nucleotide_cyclase"/>
</dbReference>
<gene>
    <name evidence="3" type="ORF">D7M11_08340</name>
</gene>
<comment type="caution">
    <text evidence="3">The sequence shown here is derived from an EMBL/GenBank/DDBJ whole genome shotgun (WGS) entry which is preliminary data.</text>
</comment>
<keyword evidence="4" id="KW-1185">Reference proteome</keyword>
<protein>
    <submittedName>
        <fullName evidence="3">Diguanylate cyclase</fullName>
    </submittedName>
</protein>
<accession>A0A3B0CPW9</accession>
<feature type="domain" description="GGDEF" evidence="2">
    <location>
        <begin position="129"/>
        <end position="280"/>
    </location>
</feature>
<evidence type="ECO:0000313" key="3">
    <source>
        <dbReference type="EMBL" id="RKN85676.1"/>
    </source>
</evidence>
<feature type="transmembrane region" description="Helical" evidence="1">
    <location>
        <begin position="35"/>
        <end position="54"/>
    </location>
</feature>
<feature type="transmembrane region" description="Helical" evidence="1">
    <location>
        <begin position="86"/>
        <end position="107"/>
    </location>
</feature>
<keyword evidence="1" id="KW-0472">Membrane</keyword>
<dbReference type="InterPro" id="IPR000160">
    <property type="entry name" value="GGDEF_dom"/>
</dbReference>
<name>A0A3B0CPW9_9BACL</name>
<organism evidence="3 4">
    <name type="scientific">Paenibacillus ginsengarvi</name>
    <dbReference type="NCBI Taxonomy" id="400777"/>
    <lineage>
        <taxon>Bacteria</taxon>
        <taxon>Bacillati</taxon>
        <taxon>Bacillota</taxon>
        <taxon>Bacilli</taxon>
        <taxon>Bacillales</taxon>
        <taxon>Paenibacillaceae</taxon>
        <taxon>Paenibacillus</taxon>
    </lineage>
</organism>
<feature type="transmembrane region" description="Helical" evidence="1">
    <location>
        <begin position="61"/>
        <end position="80"/>
    </location>
</feature>
<evidence type="ECO:0000256" key="1">
    <source>
        <dbReference type="SAM" id="Phobius"/>
    </source>
</evidence>
<evidence type="ECO:0000259" key="2">
    <source>
        <dbReference type="Pfam" id="PF00990"/>
    </source>
</evidence>
<dbReference type="Proteomes" id="UP000282311">
    <property type="component" value="Unassembled WGS sequence"/>
</dbReference>
<keyword evidence="1" id="KW-1133">Transmembrane helix</keyword>
<dbReference type="AlphaFoldDB" id="A0A3B0CPW9"/>
<reference evidence="3 4" key="1">
    <citation type="journal article" date="2007" name="Int. J. Syst. Evol. Microbiol.">
        <title>Paenibacillus ginsengarvi sp. nov., isolated from soil from ginseng cultivation.</title>
        <authorList>
            <person name="Yoon M.H."/>
            <person name="Ten L.N."/>
            <person name="Im W.T."/>
        </authorList>
    </citation>
    <scope>NUCLEOTIDE SEQUENCE [LARGE SCALE GENOMIC DNA]</scope>
    <source>
        <strain evidence="3 4">KCTC 13059</strain>
    </source>
</reference>
<feature type="transmembrane region" description="Helical" evidence="1">
    <location>
        <begin position="12"/>
        <end position="29"/>
    </location>
</feature>
<dbReference type="OrthoDB" id="2157599at2"/>
<proteinExistence type="predicted"/>
<dbReference type="SUPFAM" id="SSF55073">
    <property type="entry name" value="Nucleotide cyclase"/>
    <property type="match status" value="1"/>
</dbReference>
<dbReference type="Gene3D" id="3.30.70.270">
    <property type="match status" value="1"/>
</dbReference>